<keyword evidence="3" id="KW-0479">Metal-binding</keyword>
<gene>
    <name evidence="11" type="ORF">WG900_14425</name>
</gene>
<dbReference type="InterPro" id="IPR017941">
    <property type="entry name" value="Rieske_2Fe-2S"/>
</dbReference>
<dbReference type="PROSITE" id="PS00570">
    <property type="entry name" value="RING_HYDROXYL_ALPHA"/>
    <property type="match status" value="1"/>
</dbReference>
<dbReference type="EMBL" id="JBBHJY010000007">
    <property type="protein sequence ID" value="MEJ6011116.1"/>
    <property type="molecule type" value="Genomic_DNA"/>
</dbReference>
<evidence type="ECO:0000256" key="3">
    <source>
        <dbReference type="ARBA" id="ARBA00022723"/>
    </source>
</evidence>
<keyword evidence="12" id="KW-1185">Reference proteome</keyword>
<evidence type="ECO:0000256" key="9">
    <source>
        <dbReference type="ARBA" id="ARBA00023027"/>
    </source>
</evidence>
<dbReference type="SUPFAM" id="SSF50022">
    <property type="entry name" value="ISP domain"/>
    <property type="match status" value="1"/>
</dbReference>
<dbReference type="PROSITE" id="PS51296">
    <property type="entry name" value="RIESKE"/>
    <property type="match status" value="1"/>
</dbReference>
<dbReference type="PANTHER" id="PTHR43756:SF1">
    <property type="entry name" value="3-PHENYLPROPIONATE_CINNAMIC ACID DIOXYGENASE SUBUNIT ALPHA"/>
    <property type="match status" value="1"/>
</dbReference>
<evidence type="ECO:0000256" key="6">
    <source>
        <dbReference type="ARBA" id="ARBA00023002"/>
    </source>
</evidence>
<name>A0ABU8SAX2_9SPHN</name>
<evidence type="ECO:0000313" key="11">
    <source>
        <dbReference type="EMBL" id="MEJ6011116.1"/>
    </source>
</evidence>
<reference evidence="11 12" key="1">
    <citation type="submission" date="2024-03" db="EMBL/GenBank/DDBJ databases">
        <authorList>
            <person name="Jo J.-H."/>
        </authorList>
    </citation>
    <scope>NUCLEOTIDE SEQUENCE [LARGE SCALE GENOMIC DNA]</scope>
    <source>
        <strain evidence="11 12">AS3R-12</strain>
    </source>
</reference>
<dbReference type="Gene3D" id="2.102.10.10">
    <property type="entry name" value="Rieske [2Fe-2S] iron-sulphur domain"/>
    <property type="match status" value="1"/>
</dbReference>
<evidence type="ECO:0000256" key="4">
    <source>
        <dbReference type="ARBA" id="ARBA00022797"/>
    </source>
</evidence>
<comment type="caution">
    <text evidence="11">The sequence shown here is derived from an EMBL/GenBank/DDBJ whole genome shotgun (WGS) entry which is preliminary data.</text>
</comment>
<evidence type="ECO:0000256" key="1">
    <source>
        <dbReference type="ARBA" id="ARBA00008751"/>
    </source>
</evidence>
<dbReference type="InterPro" id="IPR043266">
    <property type="entry name" value="RHO_NdoB-like_C"/>
</dbReference>
<dbReference type="CDD" id="cd08881">
    <property type="entry name" value="RHO_alpha_C_NDO-like"/>
    <property type="match status" value="1"/>
</dbReference>
<proteinExistence type="inferred from homology"/>
<evidence type="ECO:0000256" key="7">
    <source>
        <dbReference type="ARBA" id="ARBA00023004"/>
    </source>
</evidence>
<dbReference type="PRINTS" id="PR00090">
    <property type="entry name" value="RNGDIOXGNASE"/>
</dbReference>
<evidence type="ECO:0000256" key="2">
    <source>
        <dbReference type="ARBA" id="ARBA00022714"/>
    </source>
</evidence>
<dbReference type="Proteomes" id="UP001379235">
    <property type="component" value="Unassembled WGS sequence"/>
</dbReference>
<dbReference type="Pfam" id="PF00848">
    <property type="entry name" value="Ring_hydroxyl_A"/>
    <property type="match status" value="1"/>
</dbReference>
<dbReference type="Pfam" id="PF00355">
    <property type="entry name" value="Rieske"/>
    <property type="match status" value="1"/>
</dbReference>
<dbReference type="InterPro" id="IPR015879">
    <property type="entry name" value="Ring_hydroxy_dOase_asu_C_dom"/>
</dbReference>
<dbReference type="SUPFAM" id="SSF55961">
    <property type="entry name" value="Bet v1-like"/>
    <property type="match status" value="1"/>
</dbReference>
<sequence>MLQQASLVLRDGTTLDDLIMRDTNEVSLRVMTDEELYSHEMERIFAKTWLLLGHESEIPKSGDFIVRDMAEDNVIIARDRDGNVNVSLNVCPHRGMRVCLGEAGNKPIHQCIYHGWAFKPNGDFIGAPVEREKMHGNNVDKATLGLKKARVHLYGGLIFATWNIEGPSFDEYLGDIKYYMDQLFCRTDNGLELLGPPQRFVLPCNWKVPGEQSGSDGFHTLTLHRSLMEGGVMGGTAESIYDQAPGMYGVDVSCEQGHSLRCLEAEKTFKMFADVPFEGKSVEERLNLLTPPGITKEMIPQLFRNLSADQVEQLATIPPQVGGMFPNILIAFIFAPRTDGGSSGALALHTYVPRGPNQVEFVNFIFAEKDAPEQMKRDMLQNSIQQTGTSGTIEQDDADVWPVIMRNARGGVSKHMTLKYQALHGHERPEGWKGGGLLYPGFTKDDTQWNWWMAYHKLMSEV</sequence>
<keyword evidence="9" id="KW-0520">NAD</keyword>
<keyword evidence="4" id="KW-0058">Aromatic hydrocarbons catabolism</keyword>
<evidence type="ECO:0000256" key="8">
    <source>
        <dbReference type="ARBA" id="ARBA00023014"/>
    </source>
</evidence>
<dbReference type="GO" id="GO:0051213">
    <property type="term" value="F:dioxygenase activity"/>
    <property type="evidence" value="ECO:0007669"/>
    <property type="project" value="UniProtKB-KW"/>
</dbReference>
<keyword evidence="7" id="KW-0408">Iron</keyword>
<keyword evidence="2" id="KW-0001">2Fe-2S</keyword>
<dbReference type="InterPro" id="IPR015881">
    <property type="entry name" value="ARHD_Rieske_2Fe_2S"/>
</dbReference>
<dbReference type="InterPro" id="IPR001663">
    <property type="entry name" value="Rng_hydr_dOase-A"/>
</dbReference>
<keyword evidence="8" id="KW-0411">Iron-sulfur</keyword>
<dbReference type="RefSeq" id="WP_339967992.1">
    <property type="nucleotide sequence ID" value="NZ_JBBHJY010000007.1"/>
</dbReference>
<evidence type="ECO:0000259" key="10">
    <source>
        <dbReference type="PROSITE" id="PS51296"/>
    </source>
</evidence>
<dbReference type="Gene3D" id="3.90.380.10">
    <property type="entry name" value="Naphthalene 1,2-dioxygenase Alpha Subunit, Chain A, domain 1"/>
    <property type="match status" value="1"/>
</dbReference>
<dbReference type="InterPro" id="IPR036922">
    <property type="entry name" value="Rieske_2Fe-2S_sf"/>
</dbReference>
<keyword evidence="5 11" id="KW-0223">Dioxygenase</keyword>
<accession>A0ABU8SAX2</accession>
<keyword evidence="6" id="KW-0560">Oxidoreductase</keyword>
<feature type="domain" description="Rieske" evidence="10">
    <location>
        <begin position="49"/>
        <end position="160"/>
    </location>
</feature>
<protein>
    <submittedName>
        <fullName evidence="11">Aromatic ring-hydroxylating dioxygenase subunit alpha</fullName>
    </submittedName>
</protein>
<evidence type="ECO:0000313" key="12">
    <source>
        <dbReference type="Proteomes" id="UP001379235"/>
    </source>
</evidence>
<dbReference type="PANTHER" id="PTHR43756">
    <property type="entry name" value="CHOLINE MONOOXYGENASE, CHLOROPLASTIC"/>
    <property type="match status" value="1"/>
</dbReference>
<evidence type="ECO:0000256" key="5">
    <source>
        <dbReference type="ARBA" id="ARBA00022964"/>
    </source>
</evidence>
<comment type="similarity">
    <text evidence="1">Belongs to the bacterial ring-hydroxylating dioxygenase alpha subunit family.</text>
</comment>
<organism evidence="11 12">
    <name type="scientific">Novosphingobium aquae</name>
    <dbReference type="NCBI Taxonomy" id="3133435"/>
    <lineage>
        <taxon>Bacteria</taxon>
        <taxon>Pseudomonadati</taxon>
        <taxon>Pseudomonadota</taxon>
        <taxon>Alphaproteobacteria</taxon>
        <taxon>Sphingomonadales</taxon>
        <taxon>Sphingomonadaceae</taxon>
        <taxon>Novosphingobium</taxon>
    </lineage>
</organism>